<dbReference type="Gene3D" id="3.30.70.270">
    <property type="match status" value="1"/>
</dbReference>
<dbReference type="OrthoDB" id="7673416at2"/>
<dbReference type="Gene3D" id="3.20.20.450">
    <property type="entry name" value="EAL domain"/>
    <property type="match status" value="1"/>
</dbReference>
<evidence type="ECO:0000259" key="1">
    <source>
        <dbReference type="PROSITE" id="PS50113"/>
    </source>
</evidence>
<feature type="domain" description="PAC" evidence="1">
    <location>
        <begin position="210"/>
        <end position="262"/>
    </location>
</feature>
<dbReference type="SUPFAM" id="SSF55073">
    <property type="entry name" value="Nucleotide cyclase"/>
    <property type="match status" value="1"/>
</dbReference>
<dbReference type="PROSITE" id="PS50887">
    <property type="entry name" value="GGDEF"/>
    <property type="match status" value="1"/>
</dbReference>
<keyword evidence="5" id="KW-1185">Reference proteome</keyword>
<dbReference type="PROSITE" id="PS50883">
    <property type="entry name" value="EAL"/>
    <property type="match status" value="1"/>
</dbReference>
<sequence length="696" mass="76149">MAPTSDTAAPAVSYPIRVLVSLEAPWSAQVATALADAGPARFSVHVASPDEADHGHVEAVDLFILDAASLDARLAHGDMPVLALTTDGSVDLARARALGANDLITTAELGTAALSRAVRQTVEQSRTLAALTEARANHDLLLDATYDGTWEWDVRGDQVHYSPRCATLFGIRNVEGEHGGESWFGRVHPDDLPGLRDNLTALIEGRVTVHQYEHRIARGDGSYMRVLSRGLARRDARGEAISLAGSFTDINRRKPAEDQSVPSTRNDELTGLPSRRVLHSELEQAIKRTHADAEHKFSVLFLNLDRFKVLNDSIGLDSADQVLTQLARRLQATVSGKALVCRYGGDEFAILLDALEQFDEADTLAEAIHEDLRRQPFEIDGQTIFTTASIGIANSDRNYERPAEVIRDAGVATSRAKRHGKSQSSTFDKTMRQEALNTLRTQMQLREAIVRQQFEVYYQPIVSLASSKLTGFEALVRWNHPKRGIIGPIEFIALAEETGLIVPIGQFVLKQACTQMAAWHAKYDEAKDVSISVNLSGHQLNSPTLVAEIEAVLAETALPPSAVKLELTESTLIDDPTSAQRILKRLRDRGIQLYIDDFGTGYSSLSYLHRFAIDGLKIDKSFVDMVGRDDRKAAIVPSIVGLAHNLGVGVVAEGVETRDQAQTLALLDCAEAQGYLYSRPVPQDQAAKLIERKILG</sequence>
<dbReference type="SMART" id="SM00052">
    <property type="entry name" value="EAL"/>
    <property type="match status" value="1"/>
</dbReference>
<dbReference type="InterPro" id="IPR035965">
    <property type="entry name" value="PAS-like_dom_sf"/>
</dbReference>
<dbReference type="CDD" id="cd01948">
    <property type="entry name" value="EAL"/>
    <property type="match status" value="1"/>
</dbReference>
<dbReference type="FunFam" id="3.20.20.450:FF:000001">
    <property type="entry name" value="Cyclic di-GMP phosphodiesterase yahA"/>
    <property type="match status" value="1"/>
</dbReference>
<protein>
    <submittedName>
        <fullName evidence="4">Uncharacterized protein</fullName>
    </submittedName>
</protein>
<dbReference type="InterPro" id="IPR043128">
    <property type="entry name" value="Rev_trsase/Diguanyl_cyclase"/>
</dbReference>
<dbReference type="PANTHER" id="PTHR44757:SF2">
    <property type="entry name" value="BIOFILM ARCHITECTURE MAINTENANCE PROTEIN MBAA"/>
    <property type="match status" value="1"/>
</dbReference>
<dbReference type="STRING" id="391625.PPSIR1_08781"/>
<proteinExistence type="predicted"/>
<dbReference type="InterPro" id="IPR000014">
    <property type="entry name" value="PAS"/>
</dbReference>
<reference evidence="4 5" key="1">
    <citation type="submission" date="2007-06" db="EMBL/GenBank/DDBJ databases">
        <authorList>
            <person name="Shimkets L."/>
            <person name="Ferriera S."/>
            <person name="Johnson J."/>
            <person name="Kravitz S."/>
            <person name="Beeson K."/>
            <person name="Sutton G."/>
            <person name="Rogers Y.-H."/>
            <person name="Friedman R."/>
            <person name="Frazier M."/>
            <person name="Venter J.C."/>
        </authorList>
    </citation>
    <scope>NUCLEOTIDE SEQUENCE [LARGE SCALE GENOMIC DNA]</scope>
    <source>
        <strain evidence="4 5">SIR-1</strain>
    </source>
</reference>
<dbReference type="Pfam" id="PF00990">
    <property type="entry name" value="GGDEF"/>
    <property type="match status" value="1"/>
</dbReference>
<dbReference type="Proteomes" id="UP000005801">
    <property type="component" value="Unassembled WGS sequence"/>
</dbReference>
<dbReference type="eggNOG" id="COG5001">
    <property type="taxonomic scope" value="Bacteria"/>
</dbReference>
<dbReference type="SUPFAM" id="SSF55785">
    <property type="entry name" value="PYP-like sensor domain (PAS domain)"/>
    <property type="match status" value="1"/>
</dbReference>
<gene>
    <name evidence="4" type="ORF">PPSIR1_08781</name>
</gene>
<accession>A6G7D3</accession>
<dbReference type="NCBIfam" id="TIGR00229">
    <property type="entry name" value="sensory_box"/>
    <property type="match status" value="1"/>
</dbReference>
<evidence type="ECO:0000259" key="3">
    <source>
        <dbReference type="PROSITE" id="PS50887"/>
    </source>
</evidence>
<organism evidence="4 5">
    <name type="scientific">Plesiocystis pacifica SIR-1</name>
    <dbReference type="NCBI Taxonomy" id="391625"/>
    <lineage>
        <taxon>Bacteria</taxon>
        <taxon>Pseudomonadati</taxon>
        <taxon>Myxococcota</taxon>
        <taxon>Polyangia</taxon>
        <taxon>Nannocystales</taxon>
        <taxon>Nannocystaceae</taxon>
        <taxon>Plesiocystis</taxon>
    </lineage>
</organism>
<dbReference type="SMART" id="SM00086">
    <property type="entry name" value="PAC"/>
    <property type="match status" value="1"/>
</dbReference>
<name>A6G7D3_9BACT</name>
<dbReference type="InterPro" id="IPR052155">
    <property type="entry name" value="Biofilm_reg_signaling"/>
</dbReference>
<feature type="domain" description="EAL" evidence="2">
    <location>
        <begin position="438"/>
        <end position="694"/>
    </location>
</feature>
<dbReference type="Pfam" id="PF00563">
    <property type="entry name" value="EAL"/>
    <property type="match status" value="1"/>
</dbReference>
<dbReference type="InterPro" id="IPR035919">
    <property type="entry name" value="EAL_sf"/>
</dbReference>
<feature type="domain" description="GGDEF" evidence="3">
    <location>
        <begin position="295"/>
        <end position="429"/>
    </location>
</feature>
<dbReference type="InterPro" id="IPR000160">
    <property type="entry name" value="GGDEF_dom"/>
</dbReference>
<dbReference type="InterPro" id="IPR000700">
    <property type="entry name" value="PAS-assoc_C"/>
</dbReference>
<dbReference type="EMBL" id="ABCS01000033">
    <property type="protein sequence ID" value="EDM78267.1"/>
    <property type="molecule type" value="Genomic_DNA"/>
</dbReference>
<dbReference type="PROSITE" id="PS50113">
    <property type="entry name" value="PAC"/>
    <property type="match status" value="1"/>
</dbReference>
<dbReference type="InterPro" id="IPR029787">
    <property type="entry name" value="Nucleotide_cyclase"/>
</dbReference>
<dbReference type="AlphaFoldDB" id="A6G7D3"/>
<dbReference type="RefSeq" id="WP_006972628.1">
    <property type="nucleotide sequence ID" value="NZ_ABCS01000033.1"/>
</dbReference>
<evidence type="ECO:0000259" key="2">
    <source>
        <dbReference type="PROSITE" id="PS50883"/>
    </source>
</evidence>
<dbReference type="SUPFAM" id="SSF141868">
    <property type="entry name" value="EAL domain-like"/>
    <property type="match status" value="1"/>
</dbReference>
<dbReference type="Gene3D" id="3.30.450.20">
    <property type="entry name" value="PAS domain"/>
    <property type="match status" value="1"/>
</dbReference>
<dbReference type="CDD" id="cd01949">
    <property type="entry name" value="GGDEF"/>
    <property type="match status" value="1"/>
</dbReference>
<evidence type="ECO:0000313" key="5">
    <source>
        <dbReference type="Proteomes" id="UP000005801"/>
    </source>
</evidence>
<evidence type="ECO:0000313" key="4">
    <source>
        <dbReference type="EMBL" id="EDM78267.1"/>
    </source>
</evidence>
<dbReference type="InterPro" id="IPR013655">
    <property type="entry name" value="PAS_fold_3"/>
</dbReference>
<dbReference type="CDD" id="cd00130">
    <property type="entry name" value="PAS"/>
    <property type="match status" value="1"/>
</dbReference>
<comment type="caution">
    <text evidence="4">The sequence shown here is derived from an EMBL/GenBank/DDBJ whole genome shotgun (WGS) entry which is preliminary data.</text>
</comment>
<dbReference type="Pfam" id="PF08447">
    <property type="entry name" value="PAS_3"/>
    <property type="match status" value="1"/>
</dbReference>
<dbReference type="SMART" id="SM00267">
    <property type="entry name" value="GGDEF"/>
    <property type="match status" value="1"/>
</dbReference>
<dbReference type="SMART" id="SM00091">
    <property type="entry name" value="PAS"/>
    <property type="match status" value="1"/>
</dbReference>
<dbReference type="InterPro" id="IPR001610">
    <property type="entry name" value="PAC"/>
</dbReference>
<dbReference type="PANTHER" id="PTHR44757">
    <property type="entry name" value="DIGUANYLATE CYCLASE DGCP"/>
    <property type="match status" value="1"/>
</dbReference>
<dbReference type="InterPro" id="IPR001633">
    <property type="entry name" value="EAL_dom"/>
</dbReference>
<dbReference type="NCBIfam" id="TIGR00254">
    <property type="entry name" value="GGDEF"/>
    <property type="match status" value="1"/>
</dbReference>